<dbReference type="PANTHER" id="PTHR31935:SF1">
    <property type="entry name" value="COILED-COIL DOMAIN-CONTAINING PROTEIN 13"/>
    <property type="match status" value="1"/>
</dbReference>
<dbReference type="EMBL" id="ACPB03017044">
    <property type="status" value="NOT_ANNOTATED_CDS"/>
    <property type="molecule type" value="Genomic_DNA"/>
</dbReference>
<feature type="coiled-coil region" evidence="1">
    <location>
        <begin position="59"/>
        <end position="86"/>
    </location>
</feature>
<feature type="coiled-coil region" evidence="1">
    <location>
        <begin position="233"/>
        <end position="308"/>
    </location>
</feature>
<organism evidence="3 4">
    <name type="scientific">Rhodnius prolixus</name>
    <name type="common">Triatomid bug</name>
    <dbReference type="NCBI Taxonomy" id="13249"/>
    <lineage>
        <taxon>Eukaryota</taxon>
        <taxon>Metazoa</taxon>
        <taxon>Ecdysozoa</taxon>
        <taxon>Arthropoda</taxon>
        <taxon>Hexapoda</taxon>
        <taxon>Insecta</taxon>
        <taxon>Pterygota</taxon>
        <taxon>Neoptera</taxon>
        <taxon>Paraneoptera</taxon>
        <taxon>Hemiptera</taxon>
        <taxon>Heteroptera</taxon>
        <taxon>Panheteroptera</taxon>
        <taxon>Cimicomorpha</taxon>
        <taxon>Reduviidae</taxon>
        <taxon>Triatominae</taxon>
        <taxon>Rhodnius</taxon>
    </lineage>
</organism>
<evidence type="ECO:0000313" key="3">
    <source>
        <dbReference type="EnsemblMetazoa" id="RPRC011649-PA"/>
    </source>
</evidence>
<dbReference type="FunCoup" id="T1I5T0">
    <property type="interactions" value="5"/>
</dbReference>
<feature type="coiled-coil region" evidence="1">
    <location>
        <begin position="507"/>
        <end position="548"/>
    </location>
</feature>
<reference evidence="3" key="1">
    <citation type="submission" date="2015-05" db="UniProtKB">
        <authorList>
            <consortium name="EnsemblMetazoa"/>
        </authorList>
    </citation>
    <scope>IDENTIFICATION</scope>
</reference>
<name>T1I5T0_RHOPR</name>
<evidence type="ECO:0000313" key="4">
    <source>
        <dbReference type="Proteomes" id="UP000015103"/>
    </source>
</evidence>
<accession>T1I5T0</accession>
<feature type="coiled-coil region" evidence="1">
    <location>
        <begin position="352"/>
        <end position="393"/>
    </location>
</feature>
<dbReference type="STRING" id="13249.T1I5T0"/>
<dbReference type="GO" id="GO:0031122">
    <property type="term" value="P:cytoplasmic microtubule organization"/>
    <property type="evidence" value="ECO:0007669"/>
    <property type="project" value="TreeGrafter"/>
</dbReference>
<dbReference type="AlphaFoldDB" id="T1I5T0"/>
<dbReference type="InterPro" id="IPR038929">
    <property type="entry name" value="CCDC13"/>
</dbReference>
<dbReference type="HOGENOM" id="CLU_447798_0_0_1"/>
<dbReference type="EnsemblMetazoa" id="RPRC011649-RA">
    <property type="protein sequence ID" value="RPRC011649-PA"/>
    <property type="gene ID" value="RPRC011649"/>
</dbReference>
<feature type="region of interest" description="Disordered" evidence="2">
    <location>
        <begin position="1"/>
        <end position="36"/>
    </location>
</feature>
<proteinExistence type="predicted"/>
<dbReference type="Proteomes" id="UP000015103">
    <property type="component" value="Unassembled WGS sequence"/>
</dbReference>
<keyword evidence="4" id="KW-1185">Reference proteome</keyword>
<feature type="coiled-coil region" evidence="1">
    <location>
        <begin position="438"/>
        <end position="472"/>
    </location>
</feature>
<dbReference type="InParanoid" id="T1I5T0"/>
<dbReference type="VEuPathDB" id="VectorBase:RPRC011649"/>
<dbReference type="eggNOG" id="ENOG502QSV1">
    <property type="taxonomic scope" value="Eukaryota"/>
</dbReference>
<dbReference type="OMA" id="YESKNAY"/>
<dbReference type="RefSeq" id="XP_073992072.1">
    <property type="nucleotide sequence ID" value="XM_074135971.1"/>
</dbReference>
<feature type="compositionally biased region" description="Acidic residues" evidence="2">
    <location>
        <begin position="1"/>
        <end position="11"/>
    </location>
</feature>
<sequence>MFSGESDDYDSISEGITPNEDFDEIPTFDSEDEASKLEEVTRRIKQLAAHNPYFPDDSNEQLKDKIQTYKSENTRLKRCIQELETQLSLKKNVSVPKSIGGISNQGDIATSKVVELAKKVRELNAKLAKAENRACKAENELIYYKESPQIKELKEDDADKEKENQGEKEEKLKDLTEKLNGANKRLFETKNEVQQLKHELKLAHKTLASEIGDENAVQTAMTSSGWRGRAQQILSLEQKVAELTEKLKLTNVEAIEKSMMNLASSERQADKEKIAGLTKELEELKIEIADMKSKNEAAKARIKVLSSSLSESKGKLQALTYKSNQDEQMIARLSNQFSDLSERQKIREEALSKKNKDKINELEVELNQEKVKTQQLKEIIDERESRITKLEERSTDQKSSYNYSVMNGNCELPDVRSVSRASSFDRQSSISSTSETERMRLLELVTVLNRRIEEERRNLDKSQDDLRKERHKGAKLETKLAKLELGKVGALKGYQKPNNRPFTQAEYEAMKDKCELLEEKCLALESRVETLRQEKEEETRLYQHLIEDVKLSYRDQTKGLKTPPLP</sequence>
<feature type="compositionally biased region" description="Acidic residues" evidence="2">
    <location>
        <begin position="20"/>
        <end position="32"/>
    </location>
</feature>
<protein>
    <submittedName>
        <fullName evidence="3">Uncharacterized protein</fullName>
    </submittedName>
</protein>
<evidence type="ECO:0000256" key="2">
    <source>
        <dbReference type="SAM" id="MobiDB-lite"/>
    </source>
</evidence>
<feature type="region of interest" description="Disordered" evidence="2">
    <location>
        <begin position="153"/>
        <end position="172"/>
    </location>
</feature>
<evidence type="ECO:0000256" key="1">
    <source>
        <dbReference type="SAM" id="Coils"/>
    </source>
</evidence>
<dbReference type="GO" id="GO:0034451">
    <property type="term" value="C:centriolar satellite"/>
    <property type="evidence" value="ECO:0007669"/>
    <property type="project" value="TreeGrafter"/>
</dbReference>
<dbReference type="PANTHER" id="PTHR31935">
    <property type="entry name" value="COILED-COIL DOMAIN-CONTAINING PROTEIN 13"/>
    <property type="match status" value="1"/>
</dbReference>
<dbReference type="GO" id="GO:1905515">
    <property type="term" value="P:non-motile cilium assembly"/>
    <property type="evidence" value="ECO:0007669"/>
    <property type="project" value="TreeGrafter"/>
</dbReference>
<dbReference type="GeneID" id="141458243"/>
<keyword evidence="1" id="KW-0175">Coiled coil</keyword>